<gene>
    <name evidence="2" type="ordered locus">blr0868</name>
</gene>
<protein>
    <submittedName>
        <fullName evidence="2">Blr0868 protein</fullName>
    </submittedName>
</protein>
<feature type="compositionally biased region" description="Basic and acidic residues" evidence="1">
    <location>
        <begin position="140"/>
        <end position="154"/>
    </location>
</feature>
<evidence type="ECO:0000313" key="3">
    <source>
        <dbReference type="Proteomes" id="UP000002526"/>
    </source>
</evidence>
<accession>Q89W25</accession>
<dbReference type="InParanoid" id="Q89W25"/>
<name>Q89W25_BRADU</name>
<evidence type="ECO:0000313" key="2">
    <source>
        <dbReference type="EMBL" id="BAC46133.1"/>
    </source>
</evidence>
<reference evidence="3" key="1">
    <citation type="journal article" date="2002" name="DNA Res.">
        <title>Complete genomic sequence of nitrogen-fixing symbiotic bacterium Bradyrhizobium japonicum USDA110.</title>
        <authorList>
            <person name="Kaneko T."/>
            <person name="Nakamura Y."/>
            <person name="Sato S."/>
            <person name="Minamisawa K."/>
            <person name="Uchiumi T."/>
            <person name="Sasamoto S."/>
            <person name="Watanabe A."/>
            <person name="Idesawa K."/>
            <person name="Iriguchi M."/>
            <person name="Kawashima K."/>
            <person name="Kohara M."/>
            <person name="Matsumoto M."/>
            <person name="Shimpo S."/>
            <person name="Tsuruoka H."/>
            <person name="Wada T."/>
            <person name="Yamada M."/>
            <person name="Tabata S."/>
        </authorList>
    </citation>
    <scope>NUCLEOTIDE SEQUENCE [LARGE SCALE GENOMIC DNA]</scope>
    <source>
        <strain evidence="3">JCM 10833 / BCRC 13528 / IAM 13628 / NBRC 14792 / USDA 110</strain>
    </source>
</reference>
<dbReference type="EMBL" id="BA000040">
    <property type="protein sequence ID" value="BAC46133.1"/>
    <property type="molecule type" value="Genomic_DNA"/>
</dbReference>
<evidence type="ECO:0000256" key="1">
    <source>
        <dbReference type="SAM" id="MobiDB-lite"/>
    </source>
</evidence>
<dbReference type="EnsemblBacteria" id="BAC46133">
    <property type="protein sequence ID" value="BAC46133"/>
    <property type="gene ID" value="BAC46133"/>
</dbReference>
<dbReference type="GeneID" id="46488141"/>
<sequence length="270" mass="29613">MMDYSRSALSCASNQAPVVKKTDDDLGPTEFSLSETTTQAKIDAPVAGLDGCVSEPTPAQQLDQANLELIEAFDRDNQSKTLDISLAPGCYGMSLLRREGSTECSTCPFAPPCKPAGEQQLAMLRAEGCELPIERERREARERKRAERAKEKARATAPVSKAPVAPEPSATPPLSISKAMLLNLQKAVANRRPNDRRLEKLMREDKQKELVKFAILLWTNRDLSVAKVGKLYTAKTSLPMDKKPAENRKKLVDQLVAAGIWTPIQSGAKP</sequence>
<proteinExistence type="predicted"/>
<dbReference type="PATRIC" id="fig|224911.44.peg.251"/>
<dbReference type="RefSeq" id="WP_011083690.1">
    <property type="nucleotide sequence ID" value="NC_004463.1"/>
</dbReference>
<dbReference type="KEGG" id="bja:blr0868"/>
<dbReference type="Proteomes" id="UP000002526">
    <property type="component" value="Chromosome"/>
</dbReference>
<feature type="region of interest" description="Disordered" evidence="1">
    <location>
        <begin position="140"/>
        <end position="172"/>
    </location>
</feature>
<organism evidence="2 3">
    <name type="scientific">Bradyrhizobium diazoefficiens (strain JCM 10833 / BCRC 13528 / IAM 13628 / NBRC 14792 / USDA 110)</name>
    <dbReference type="NCBI Taxonomy" id="224911"/>
    <lineage>
        <taxon>Bacteria</taxon>
        <taxon>Pseudomonadati</taxon>
        <taxon>Pseudomonadota</taxon>
        <taxon>Alphaproteobacteria</taxon>
        <taxon>Hyphomicrobiales</taxon>
        <taxon>Nitrobacteraceae</taxon>
        <taxon>Bradyrhizobium</taxon>
    </lineage>
</organism>
<dbReference type="AlphaFoldDB" id="Q89W25"/>
<keyword evidence="3" id="KW-1185">Reference proteome</keyword>
<dbReference type="HOGENOM" id="CLU_1029228_0_0_5"/>